<evidence type="ECO:0000313" key="5">
    <source>
        <dbReference type="Proteomes" id="UP000029548"/>
    </source>
</evidence>
<dbReference type="SUPFAM" id="SSF46689">
    <property type="entry name" value="Homeodomain-like"/>
    <property type="match status" value="1"/>
</dbReference>
<evidence type="ECO:0000256" key="2">
    <source>
        <dbReference type="PROSITE-ProRule" id="PRU00335"/>
    </source>
</evidence>
<feature type="DNA-binding region" description="H-T-H motif" evidence="2">
    <location>
        <begin position="34"/>
        <end position="53"/>
    </location>
</feature>
<dbReference type="Pfam" id="PF00440">
    <property type="entry name" value="TetR_N"/>
    <property type="match status" value="1"/>
</dbReference>
<dbReference type="EMBL" id="JRNE01000081">
    <property type="protein sequence ID" value="KGF15178.1"/>
    <property type="molecule type" value="Genomic_DNA"/>
</dbReference>
<reference evidence="4 5" key="1">
    <citation type="submission" date="2014-07" db="EMBL/GenBank/DDBJ databases">
        <authorList>
            <person name="McCorrison J."/>
            <person name="Sanka R."/>
            <person name="Torralba M."/>
            <person name="Gillis M."/>
            <person name="Haft D.H."/>
            <person name="Methe B."/>
            <person name="Sutton G."/>
            <person name="Nelson K.E."/>
        </authorList>
    </citation>
    <scope>NUCLEOTIDE SEQUENCE [LARGE SCALE GENOMIC DNA]</scope>
    <source>
        <strain evidence="4 5">DNF00450</strain>
    </source>
</reference>
<dbReference type="PANTHER" id="PTHR30055">
    <property type="entry name" value="HTH-TYPE TRANSCRIPTIONAL REGULATOR RUTR"/>
    <property type="match status" value="1"/>
</dbReference>
<proteinExistence type="predicted"/>
<sequence>MTMNRGNDAKTSVDEAIIDAARESIMSVGLRRTSIAEIARNAGVSRPTVYRRYADLDELANEVITREFLRILAELREMPGDARQRMVARFRIILARLSNGEFFLNLAETDPERIVRAIIRPKGSSERSIIEQYILPGINHGQEDGSIRDGDPIVLANNVFMVMQSAVLMCSNLLRESVGDGANGADGAEEAVDAAVDEVTEMVDRYLRP</sequence>
<dbReference type="Gene3D" id="1.10.357.10">
    <property type="entry name" value="Tetracycline Repressor, domain 2"/>
    <property type="match status" value="1"/>
</dbReference>
<dbReference type="InterPro" id="IPR001647">
    <property type="entry name" value="HTH_TetR"/>
</dbReference>
<organism evidence="4 5">
    <name type="scientific">Corynebacterium freneyi DNF00450</name>
    <dbReference type="NCBI Taxonomy" id="1287475"/>
    <lineage>
        <taxon>Bacteria</taxon>
        <taxon>Bacillati</taxon>
        <taxon>Actinomycetota</taxon>
        <taxon>Actinomycetes</taxon>
        <taxon>Mycobacteriales</taxon>
        <taxon>Corynebacteriaceae</taxon>
        <taxon>Corynebacterium</taxon>
    </lineage>
</organism>
<dbReference type="eggNOG" id="COG1309">
    <property type="taxonomic scope" value="Bacteria"/>
</dbReference>
<dbReference type="GO" id="GO:0003700">
    <property type="term" value="F:DNA-binding transcription factor activity"/>
    <property type="evidence" value="ECO:0007669"/>
    <property type="project" value="TreeGrafter"/>
</dbReference>
<evidence type="ECO:0000313" key="4">
    <source>
        <dbReference type="EMBL" id="KGF15178.1"/>
    </source>
</evidence>
<dbReference type="InterPro" id="IPR009057">
    <property type="entry name" value="Homeodomain-like_sf"/>
</dbReference>
<dbReference type="PRINTS" id="PR00455">
    <property type="entry name" value="HTHTETR"/>
</dbReference>
<name>A0A095XYS3_9CORY</name>
<feature type="domain" description="HTH tetR-type" evidence="3">
    <location>
        <begin position="11"/>
        <end position="71"/>
    </location>
</feature>
<dbReference type="AlphaFoldDB" id="A0A095XYS3"/>
<evidence type="ECO:0000259" key="3">
    <source>
        <dbReference type="PROSITE" id="PS50977"/>
    </source>
</evidence>
<dbReference type="GO" id="GO:0000976">
    <property type="term" value="F:transcription cis-regulatory region binding"/>
    <property type="evidence" value="ECO:0007669"/>
    <property type="project" value="TreeGrafter"/>
</dbReference>
<dbReference type="Proteomes" id="UP000029548">
    <property type="component" value="Unassembled WGS sequence"/>
</dbReference>
<comment type="caution">
    <text evidence="4">The sequence shown here is derived from an EMBL/GenBank/DDBJ whole genome shotgun (WGS) entry which is preliminary data.</text>
</comment>
<dbReference type="InterPro" id="IPR050109">
    <property type="entry name" value="HTH-type_TetR-like_transc_reg"/>
</dbReference>
<gene>
    <name evidence="4" type="ORF">HMPREF1650_11960</name>
</gene>
<protein>
    <recommendedName>
        <fullName evidence="3">HTH tetR-type domain-containing protein</fullName>
    </recommendedName>
</protein>
<evidence type="ECO:0000256" key="1">
    <source>
        <dbReference type="ARBA" id="ARBA00023125"/>
    </source>
</evidence>
<keyword evidence="1 2" id="KW-0238">DNA-binding</keyword>
<dbReference type="PROSITE" id="PS50977">
    <property type="entry name" value="HTH_TETR_2"/>
    <property type="match status" value="1"/>
</dbReference>
<dbReference type="PANTHER" id="PTHR30055:SF153">
    <property type="entry name" value="HTH-TYPE TRANSCRIPTIONAL REPRESSOR RV3405C"/>
    <property type="match status" value="1"/>
</dbReference>
<accession>A0A095XYS3</accession>